<evidence type="ECO:0000313" key="3">
    <source>
        <dbReference type="EMBL" id="GJD39767.1"/>
    </source>
</evidence>
<keyword evidence="1" id="KW-0812">Transmembrane</keyword>
<reference evidence="2" key="2">
    <citation type="submission" date="2019-12" db="EMBL/GenBank/DDBJ databases">
        <authorList>
            <person name="Cremers G."/>
        </authorList>
    </citation>
    <scope>NUCLEOTIDE SEQUENCE</scope>
    <source>
        <strain evidence="2">Mbul2</strain>
    </source>
</reference>
<evidence type="ECO:0000313" key="2">
    <source>
        <dbReference type="EMBL" id="CAA2144779.1"/>
    </source>
</evidence>
<protein>
    <recommendedName>
        <fullName evidence="5">Yip1 domain-containing protein</fullName>
    </recommendedName>
</protein>
<sequence>MQQGYSPGLAARHLLRGPLNARDAMRETLAQGGLSEPWRLALFVLGTSLVVLVDLSETSPIVLLSDHVGTLDSGTAVALRMASYTTLFLGAVAALYLVISVGTWAFARATSERPSLATVRTSVALATWVAVLPSLGLTLIFEALNQGTAGNVLIFFLGLAYIGLCLSEATGLASAKAMAFAMAGSILMLTLVLILAVGLFGDVLSDFFAGDAP</sequence>
<evidence type="ECO:0008006" key="5">
    <source>
        <dbReference type="Google" id="ProtNLM"/>
    </source>
</evidence>
<dbReference type="AlphaFoldDB" id="A0A679JYY1"/>
<feature type="transmembrane region" description="Helical" evidence="1">
    <location>
        <begin position="119"/>
        <end position="141"/>
    </location>
</feature>
<dbReference type="Proteomes" id="UP001055307">
    <property type="component" value="Unassembled WGS sequence"/>
</dbReference>
<evidence type="ECO:0000256" key="1">
    <source>
        <dbReference type="SAM" id="Phobius"/>
    </source>
</evidence>
<gene>
    <name evidence="2" type="ORF">MBLL_03900</name>
    <name evidence="3" type="ORF">OICFNHDK_2231</name>
</gene>
<dbReference type="EMBL" id="LR743511">
    <property type="protein sequence ID" value="CAA2144779.1"/>
    <property type="molecule type" value="Genomic_DNA"/>
</dbReference>
<reference evidence="3" key="1">
    <citation type="journal article" date="2016" name="Front. Microbiol.">
        <title>Genome Sequence of the Piezophilic, Mesophilic Sulfate-Reducing Bacterium Desulfovibrio indicus J2T.</title>
        <authorList>
            <person name="Cao J."/>
            <person name="Maignien L."/>
            <person name="Shao Z."/>
            <person name="Alain K."/>
            <person name="Jebbar M."/>
        </authorList>
    </citation>
    <scope>NUCLEOTIDE SEQUENCE</scope>
    <source>
        <strain evidence="3">DSM 21893</strain>
    </source>
</reference>
<proteinExistence type="predicted"/>
<dbReference type="EMBL" id="BPQF01000011">
    <property type="protein sequence ID" value="GJD39767.1"/>
    <property type="molecule type" value="Genomic_DNA"/>
</dbReference>
<feature type="transmembrane region" description="Helical" evidence="1">
    <location>
        <begin position="147"/>
        <end position="166"/>
    </location>
</feature>
<name>A0A679JYY1_9HYPH</name>
<feature type="transmembrane region" description="Helical" evidence="1">
    <location>
        <begin position="84"/>
        <end position="107"/>
    </location>
</feature>
<keyword evidence="1" id="KW-0472">Membrane</keyword>
<evidence type="ECO:0000313" key="4">
    <source>
        <dbReference type="Proteomes" id="UP001055307"/>
    </source>
</evidence>
<keyword evidence="4" id="KW-1185">Reference proteome</keyword>
<reference evidence="3" key="3">
    <citation type="submission" date="2021-08" db="EMBL/GenBank/DDBJ databases">
        <authorList>
            <person name="Tani A."/>
            <person name="Ola A."/>
            <person name="Ogura Y."/>
            <person name="Katsura K."/>
            <person name="Hayashi T."/>
        </authorList>
    </citation>
    <scope>NUCLEOTIDE SEQUENCE</scope>
    <source>
        <strain evidence="3">DSM 21893</strain>
    </source>
</reference>
<accession>A0A679JYY1</accession>
<feature type="transmembrane region" description="Helical" evidence="1">
    <location>
        <begin position="178"/>
        <end position="200"/>
    </location>
</feature>
<keyword evidence="1" id="KW-1133">Transmembrane helix</keyword>
<organism evidence="2">
    <name type="scientific">Methylobacterium bullatum</name>
    <dbReference type="NCBI Taxonomy" id="570505"/>
    <lineage>
        <taxon>Bacteria</taxon>
        <taxon>Pseudomonadati</taxon>
        <taxon>Pseudomonadota</taxon>
        <taxon>Alphaproteobacteria</taxon>
        <taxon>Hyphomicrobiales</taxon>
        <taxon>Methylobacteriaceae</taxon>
        <taxon>Methylobacterium</taxon>
    </lineage>
</organism>